<evidence type="ECO:0000313" key="3">
    <source>
        <dbReference type="Proteomes" id="UP000683925"/>
    </source>
</evidence>
<evidence type="ECO:0000313" key="2">
    <source>
        <dbReference type="EMBL" id="CAD8170232.1"/>
    </source>
</evidence>
<evidence type="ECO:0000256" key="1">
    <source>
        <dbReference type="SAM" id="Coils"/>
    </source>
</evidence>
<comment type="caution">
    <text evidence="2">The sequence shown here is derived from an EMBL/GenBank/DDBJ whole genome shotgun (WGS) entry which is preliminary data.</text>
</comment>
<dbReference type="Proteomes" id="UP000683925">
    <property type="component" value="Unassembled WGS sequence"/>
</dbReference>
<reference evidence="2" key="1">
    <citation type="submission" date="2021-01" db="EMBL/GenBank/DDBJ databases">
        <authorList>
            <consortium name="Genoscope - CEA"/>
            <person name="William W."/>
        </authorList>
    </citation>
    <scope>NUCLEOTIDE SEQUENCE</scope>
</reference>
<protein>
    <submittedName>
        <fullName evidence="2">Uncharacterized protein</fullName>
    </submittedName>
</protein>
<name>A0A8S1V2T0_PAROT</name>
<sequence length="431" mass="52247">MFILLGIMTYLNEYNRRSQFLLSKQIETQKSILYEFTNDSLFSIMYDENSRSFQLSFANKKFESIYKTNLDENNVKEFLRSQSIINRNNQSSYRSLNKQIHKTINLEEYLFELIQQKEDYFNQDRFQIETNNGKEKYLIDILKFENHQTHFFLSIRENQARHQIEKYENKIKCLNTIFISVILIISHRLERLYKQILKLKDNLQESSDLIKEQQCNIQYSLIYLKNYMIFLQKEKMSFLRQQFDQFKVRKLIEALSEYFHHYSKLYHKQFQFVYLSEVDFQSIFLSTRLLTQLLINIFNKILTISDEKSSIQLQIDRKLIQYHLLNATNQTSNQEIYLMQFSYIFVHKDLIDNLEFQFSQSINLDCQQSFQIECVVNQIILKILSPYSSIQISSIYQEKLKNHRTTLIFYIYTDQTQLDPSFTKYVDLYKL</sequence>
<feature type="coiled-coil region" evidence="1">
    <location>
        <begin position="157"/>
        <end position="216"/>
    </location>
</feature>
<dbReference type="AlphaFoldDB" id="A0A8S1V2T0"/>
<proteinExistence type="predicted"/>
<dbReference type="EMBL" id="CAJJDP010000055">
    <property type="protein sequence ID" value="CAD8170232.1"/>
    <property type="molecule type" value="Genomic_DNA"/>
</dbReference>
<accession>A0A8S1V2T0</accession>
<keyword evidence="1" id="KW-0175">Coiled coil</keyword>
<organism evidence="2 3">
    <name type="scientific">Paramecium octaurelia</name>
    <dbReference type="NCBI Taxonomy" id="43137"/>
    <lineage>
        <taxon>Eukaryota</taxon>
        <taxon>Sar</taxon>
        <taxon>Alveolata</taxon>
        <taxon>Ciliophora</taxon>
        <taxon>Intramacronucleata</taxon>
        <taxon>Oligohymenophorea</taxon>
        <taxon>Peniculida</taxon>
        <taxon>Parameciidae</taxon>
        <taxon>Paramecium</taxon>
    </lineage>
</organism>
<keyword evidence="3" id="KW-1185">Reference proteome</keyword>
<dbReference type="OrthoDB" id="308140at2759"/>
<gene>
    <name evidence="2" type="ORF">POCTA_138.1.T0550061</name>
</gene>